<organism evidence="1 2">
    <name type="scientific">Sphingomonas arantia</name>
    <dbReference type="NCBI Taxonomy" id="1460676"/>
    <lineage>
        <taxon>Bacteria</taxon>
        <taxon>Pseudomonadati</taxon>
        <taxon>Pseudomonadota</taxon>
        <taxon>Alphaproteobacteria</taxon>
        <taxon>Sphingomonadales</taxon>
        <taxon>Sphingomonadaceae</taxon>
        <taxon>Sphingomonas</taxon>
    </lineage>
</organism>
<dbReference type="InterPro" id="IPR038444">
    <property type="entry name" value="DUF465_sf"/>
</dbReference>
<name>A0ABW4TWC9_9SPHN</name>
<dbReference type="Pfam" id="PF04325">
    <property type="entry name" value="DUF465"/>
    <property type="match status" value="1"/>
</dbReference>
<proteinExistence type="predicted"/>
<dbReference type="RefSeq" id="WP_184075199.1">
    <property type="nucleotide sequence ID" value="NZ_JBHUGS010000002.1"/>
</dbReference>
<dbReference type="InterPro" id="IPR007420">
    <property type="entry name" value="DUF465"/>
</dbReference>
<comment type="caution">
    <text evidence="1">The sequence shown here is derived from an EMBL/GenBank/DDBJ whole genome shotgun (WGS) entry which is preliminary data.</text>
</comment>
<protein>
    <submittedName>
        <fullName evidence="1">DUF465 domain-containing protein</fullName>
    </submittedName>
</protein>
<evidence type="ECO:0000313" key="1">
    <source>
        <dbReference type="EMBL" id="MFD1951015.1"/>
    </source>
</evidence>
<reference evidence="2" key="1">
    <citation type="journal article" date="2019" name="Int. J. Syst. Evol. Microbiol.">
        <title>The Global Catalogue of Microorganisms (GCM) 10K type strain sequencing project: providing services to taxonomists for standard genome sequencing and annotation.</title>
        <authorList>
            <consortium name="The Broad Institute Genomics Platform"/>
            <consortium name="The Broad Institute Genome Sequencing Center for Infectious Disease"/>
            <person name="Wu L."/>
            <person name="Ma J."/>
        </authorList>
    </citation>
    <scope>NUCLEOTIDE SEQUENCE [LARGE SCALE GENOMIC DNA]</scope>
    <source>
        <strain evidence="2">CGMCC 1.12702</strain>
    </source>
</reference>
<keyword evidence="2" id="KW-1185">Reference proteome</keyword>
<dbReference type="Proteomes" id="UP001597400">
    <property type="component" value="Unassembled WGS sequence"/>
</dbReference>
<accession>A0ABW4TWC9</accession>
<gene>
    <name evidence="1" type="ORF">ACFSGX_09585</name>
</gene>
<dbReference type="EMBL" id="JBHUGS010000002">
    <property type="protein sequence ID" value="MFD1951015.1"/>
    <property type="molecule type" value="Genomic_DNA"/>
</dbReference>
<sequence>METGHSSALIAKHAGLESRIHAEQVRPAPDETLLAKLKKQKLRIKEALSGE</sequence>
<dbReference type="Gene3D" id="6.10.280.50">
    <property type="match status" value="1"/>
</dbReference>
<evidence type="ECO:0000313" key="2">
    <source>
        <dbReference type="Proteomes" id="UP001597400"/>
    </source>
</evidence>